<reference evidence="1" key="2">
    <citation type="submission" date="2023-10" db="EMBL/GenBank/DDBJ databases">
        <authorList>
            <person name="Choi B."/>
        </authorList>
    </citation>
    <scope>NUCLEOTIDE SEQUENCE</scope>
    <source>
        <strain evidence="1">UMB0763</strain>
    </source>
</reference>
<gene>
    <name evidence="1" type="ORF">CYJ47_02375</name>
</gene>
<organism evidence="1 2">
    <name type="scientific">Corynebacterium pyruviciproducens</name>
    <dbReference type="NCBI Taxonomy" id="598660"/>
    <lineage>
        <taxon>Bacteria</taxon>
        <taxon>Bacillati</taxon>
        <taxon>Actinomycetota</taxon>
        <taxon>Actinomycetes</taxon>
        <taxon>Mycobacteriales</taxon>
        <taxon>Corynebacteriaceae</taxon>
        <taxon>Corynebacterium</taxon>
    </lineage>
</organism>
<evidence type="ECO:0000313" key="1">
    <source>
        <dbReference type="EMBL" id="WOT02639.1"/>
    </source>
</evidence>
<sequence>MKKKNPGRFSYRELLVTGLLVLIQMRGLWRISKYACFPLLSSQSGDSILALTRLVSAPNLTTESCYPKKPKTLRVLMRANPTFAKWLGFCENVASEMASVLSRYTTTNRFSASSSGTLSQSSENPLHQAFRHLRQLGIFPTSYCPF</sequence>
<accession>A0AAF0YSR8</accession>
<proteinExistence type="predicted"/>
<reference evidence="1" key="1">
    <citation type="submission" date="2017-12" db="EMBL/GenBank/DDBJ databases">
        <authorList>
            <person name="Thomas-White K."/>
            <person name="Wolfe A.J."/>
        </authorList>
    </citation>
    <scope>NUCLEOTIDE SEQUENCE</scope>
    <source>
        <strain evidence="1">UMB0763</strain>
    </source>
</reference>
<name>A0AAF0YSR8_9CORY</name>
<dbReference type="KEGG" id="cpyr:CYJ47_02375"/>
<dbReference type="AlphaFoldDB" id="A0AAF0YSR8"/>
<evidence type="ECO:0000313" key="2">
    <source>
        <dbReference type="Proteomes" id="UP000234560"/>
    </source>
</evidence>
<dbReference type="RefSeq" id="WP_143485538.1">
    <property type="nucleotide sequence ID" value="NZ_CAMIHY010000057.1"/>
</dbReference>
<dbReference type="Proteomes" id="UP000234560">
    <property type="component" value="Chromosome"/>
</dbReference>
<protein>
    <submittedName>
        <fullName evidence="1">Uncharacterized protein</fullName>
    </submittedName>
</protein>
<dbReference type="EMBL" id="CP136958">
    <property type="protein sequence ID" value="WOT02639.1"/>
    <property type="molecule type" value="Genomic_DNA"/>
</dbReference>